<comment type="caution">
    <text evidence="1">The sequence shown here is derived from an EMBL/GenBank/DDBJ whole genome shotgun (WGS) entry which is preliminary data.</text>
</comment>
<dbReference type="AlphaFoldDB" id="A0A9E1LY08"/>
<name>A0A9E1LY08_9FIRM</name>
<protein>
    <submittedName>
        <fullName evidence="1">DUF2184 domain-containing protein</fullName>
    </submittedName>
</protein>
<accession>A0A9E1LY08</accession>
<reference evidence="1" key="1">
    <citation type="submission" date="2021-02" db="EMBL/GenBank/DDBJ databases">
        <title>Infant gut strain persistence is associated with maternal origin, phylogeny, and functional potential including surface adhesion and iron acquisition.</title>
        <authorList>
            <person name="Lou Y.C."/>
        </authorList>
    </citation>
    <scope>NUCLEOTIDE SEQUENCE</scope>
    <source>
        <strain evidence="1">L2_039_000G1_dasL2_039_000G1_maxbin2.maxbin.077</strain>
    </source>
</reference>
<gene>
    <name evidence="1" type="ORF">KH315_06315</name>
</gene>
<dbReference type="InterPro" id="IPR020049">
    <property type="entry name" value="Major_capsid-like"/>
</dbReference>
<sequence length="339" mass="37019">MNYDSDEAMTLRGSKIPKAIMASEGTRFDSAEDASVFFARELDHVKAQSYDVEYPELTALHLFPQSSEADPGAETITYYTYDKTGLAKIIDNYSTDLPRADVTGKPSFAKIKSIGDSYGYSAQEMRASRLAGKSLDARKGESARYQIDALTNKIAWCGDEESGLMGVLSDGQNIPLYTIGANASGKTKWAEKSADEILADVNGMAKQVAKITKNVERPDTLCVPADVFMDISTRRIPDTSTTVLAFIQEHAPYIKNVVSTAELDADSPETNPYAVGGNPQGVAFLFKNDPRKLTLENPMPFYQYPLQVEKLETIILCEARTAGVIVYYPLSALIAVGVS</sequence>
<evidence type="ECO:0000313" key="1">
    <source>
        <dbReference type="EMBL" id="MBS6621764.1"/>
    </source>
</evidence>
<proteinExistence type="predicted"/>
<dbReference type="PIRSF" id="PIRSF029202">
    <property type="entry name" value="UCP029202"/>
    <property type="match status" value="1"/>
</dbReference>
<dbReference type="Proteomes" id="UP000811365">
    <property type="component" value="Unassembled WGS sequence"/>
</dbReference>
<dbReference type="EMBL" id="JAGZYH010000019">
    <property type="protein sequence ID" value="MBS6621764.1"/>
    <property type="molecule type" value="Genomic_DNA"/>
</dbReference>
<dbReference type="Pfam" id="PF09950">
    <property type="entry name" value="Major_capside"/>
    <property type="match status" value="1"/>
</dbReference>
<evidence type="ECO:0000313" key="2">
    <source>
        <dbReference type="Proteomes" id="UP000811365"/>
    </source>
</evidence>
<organism evidence="1 2">
    <name type="scientific">Faecalibacterium prausnitzii</name>
    <dbReference type="NCBI Taxonomy" id="853"/>
    <lineage>
        <taxon>Bacteria</taxon>
        <taxon>Bacillati</taxon>
        <taxon>Bacillota</taxon>
        <taxon>Clostridia</taxon>
        <taxon>Eubacteriales</taxon>
        <taxon>Oscillospiraceae</taxon>
        <taxon>Faecalibacterium</taxon>
    </lineage>
</organism>